<gene>
    <name evidence="3" type="ORF">MB09_09215</name>
</gene>
<evidence type="ECO:0000256" key="2">
    <source>
        <dbReference type="SAM" id="SignalP"/>
    </source>
</evidence>
<accession>A0ABR5DHF5</accession>
<dbReference type="Gene3D" id="1.25.40.10">
    <property type="entry name" value="Tetratricopeptide repeat domain"/>
    <property type="match status" value="2"/>
</dbReference>
<evidence type="ECO:0000313" key="4">
    <source>
        <dbReference type="Proteomes" id="UP000033497"/>
    </source>
</evidence>
<feature type="chain" id="PRO_5047050256" description="Tetratricopeptide repeat protein" evidence="2">
    <location>
        <begin position="24"/>
        <end position="375"/>
    </location>
</feature>
<feature type="signal peptide" evidence="2">
    <location>
        <begin position="1"/>
        <end position="23"/>
    </location>
</feature>
<dbReference type="SMART" id="SM00028">
    <property type="entry name" value="TPR"/>
    <property type="match status" value="4"/>
</dbReference>
<feature type="transmembrane region" description="Helical" evidence="1">
    <location>
        <begin position="337"/>
        <end position="357"/>
    </location>
</feature>
<dbReference type="RefSeq" id="WP_131459879.1">
    <property type="nucleotide sequence ID" value="NZ_JSVU01000005.1"/>
</dbReference>
<keyword evidence="1" id="KW-1133">Transmembrane helix</keyword>
<reference evidence="3 4" key="1">
    <citation type="submission" date="2014-10" db="EMBL/GenBank/DDBJ databases">
        <title>Genome sequencing of Vitellibacter vladivostokensis KMM 3516.</title>
        <authorList>
            <person name="Thevarajoo S."/>
            <person name="Selvaratnam C."/>
            <person name="Goh K.M."/>
            <person name="Chong C.S."/>
        </authorList>
    </citation>
    <scope>NUCLEOTIDE SEQUENCE [LARGE SCALE GENOMIC DNA]</scope>
    <source>
        <strain evidence="3 4">KMM 3516</strain>
    </source>
</reference>
<keyword evidence="2" id="KW-0732">Signal</keyword>
<sequence>MRNKAVISLILLSCLLHGESLFAQKKLDSLVNSATSIIFENPDKAISLGLQVYGEATQAKTKIGALMLISNSYLSKRENSKSLEYALMARDHLNEISSIKTRINVLNAIGMQHQQLRIYDKAIDYLDDALLLSKQIKNPDSLPSLLGYNYTIRGFIYREQMSCDIALNYFDKAIVQFKKISGNNAMTANLSTLNYNKGNCFLQIGQIEAARESFNRAIAYAQEVGANSLYAFAKKGLSEVYTVEGNYGKAIQELKEAEKTSEKVGDLILNQGIYKNLSDNYLALNNRELYKTYSEKYSAVQQQIYEREQKTIDNSIKALIEENRLTSNSIISKNNRMIIALIILVVLVLGLSIYFLLKNRRKFLVAKEKLQHLQV</sequence>
<organism evidence="3 4">
    <name type="scientific">Aequorivita vladivostokensis</name>
    <dbReference type="NCBI Taxonomy" id="171194"/>
    <lineage>
        <taxon>Bacteria</taxon>
        <taxon>Pseudomonadati</taxon>
        <taxon>Bacteroidota</taxon>
        <taxon>Flavobacteriia</taxon>
        <taxon>Flavobacteriales</taxon>
        <taxon>Flavobacteriaceae</taxon>
        <taxon>Aequorivita</taxon>
    </lineage>
</organism>
<protein>
    <recommendedName>
        <fullName evidence="5">Tetratricopeptide repeat protein</fullName>
    </recommendedName>
</protein>
<dbReference type="EMBL" id="JSVU01000005">
    <property type="protein sequence ID" value="KJJ38230.1"/>
    <property type="molecule type" value="Genomic_DNA"/>
</dbReference>
<proteinExistence type="predicted"/>
<dbReference type="InterPro" id="IPR019734">
    <property type="entry name" value="TPR_rpt"/>
</dbReference>
<dbReference type="InterPro" id="IPR011990">
    <property type="entry name" value="TPR-like_helical_dom_sf"/>
</dbReference>
<keyword evidence="1" id="KW-0812">Transmembrane</keyword>
<dbReference type="SUPFAM" id="SSF48452">
    <property type="entry name" value="TPR-like"/>
    <property type="match status" value="2"/>
</dbReference>
<evidence type="ECO:0000313" key="3">
    <source>
        <dbReference type="EMBL" id="KJJ38230.1"/>
    </source>
</evidence>
<comment type="caution">
    <text evidence="3">The sequence shown here is derived from an EMBL/GenBank/DDBJ whole genome shotgun (WGS) entry which is preliminary data.</text>
</comment>
<name>A0ABR5DHF5_9FLAO</name>
<dbReference type="Proteomes" id="UP000033497">
    <property type="component" value="Unassembled WGS sequence"/>
</dbReference>
<keyword evidence="4" id="KW-1185">Reference proteome</keyword>
<evidence type="ECO:0000256" key="1">
    <source>
        <dbReference type="SAM" id="Phobius"/>
    </source>
</evidence>
<keyword evidence="1" id="KW-0472">Membrane</keyword>
<evidence type="ECO:0008006" key="5">
    <source>
        <dbReference type="Google" id="ProtNLM"/>
    </source>
</evidence>